<evidence type="ECO:0000313" key="3">
    <source>
        <dbReference type="Proteomes" id="UP000828251"/>
    </source>
</evidence>
<feature type="region of interest" description="Disordered" evidence="1">
    <location>
        <begin position="54"/>
        <end position="75"/>
    </location>
</feature>
<dbReference type="EMBL" id="JAIQCV010000009">
    <property type="protein sequence ID" value="KAH1065205.1"/>
    <property type="molecule type" value="Genomic_DNA"/>
</dbReference>
<evidence type="ECO:0000313" key="2">
    <source>
        <dbReference type="EMBL" id="KAH1065205.1"/>
    </source>
</evidence>
<organism evidence="2 3">
    <name type="scientific">Gossypium stocksii</name>
    <dbReference type="NCBI Taxonomy" id="47602"/>
    <lineage>
        <taxon>Eukaryota</taxon>
        <taxon>Viridiplantae</taxon>
        <taxon>Streptophyta</taxon>
        <taxon>Embryophyta</taxon>
        <taxon>Tracheophyta</taxon>
        <taxon>Spermatophyta</taxon>
        <taxon>Magnoliopsida</taxon>
        <taxon>eudicotyledons</taxon>
        <taxon>Gunneridae</taxon>
        <taxon>Pentapetalae</taxon>
        <taxon>rosids</taxon>
        <taxon>malvids</taxon>
        <taxon>Malvales</taxon>
        <taxon>Malvaceae</taxon>
        <taxon>Malvoideae</taxon>
        <taxon>Gossypium</taxon>
    </lineage>
</organism>
<sequence>MSSTAALAESLGIRQHLGLEEAPTMARRPNNRWRWRERRSLAILVNEVDEASDLGRPNHWRGGGGGGGGGSSDNATATTRRGLWFFFFSKNLML</sequence>
<evidence type="ECO:0000256" key="1">
    <source>
        <dbReference type="SAM" id="MobiDB-lite"/>
    </source>
</evidence>
<dbReference type="AlphaFoldDB" id="A0A9D3UZ30"/>
<accession>A0A9D3UZ30</accession>
<comment type="caution">
    <text evidence="2">The sequence shown here is derived from an EMBL/GenBank/DDBJ whole genome shotgun (WGS) entry which is preliminary data.</text>
</comment>
<reference evidence="2 3" key="1">
    <citation type="journal article" date="2021" name="Plant Biotechnol. J.">
        <title>Multi-omics assisted identification of the key and species-specific regulatory components of drought-tolerant mechanisms in Gossypium stocksii.</title>
        <authorList>
            <person name="Yu D."/>
            <person name="Ke L."/>
            <person name="Zhang D."/>
            <person name="Wu Y."/>
            <person name="Sun Y."/>
            <person name="Mei J."/>
            <person name="Sun J."/>
            <person name="Sun Y."/>
        </authorList>
    </citation>
    <scope>NUCLEOTIDE SEQUENCE [LARGE SCALE GENOMIC DNA]</scope>
    <source>
        <strain evidence="3">cv. E1</strain>
        <tissue evidence="2">Leaf</tissue>
    </source>
</reference>
<dbReference type="Proteomes" id="UP000828251">
    <property type="component" value="Unassembled WGS sequence"/>
</dbReference>
<name>A0A9D3UZ30_9ROSI</name>
<feature type="compositionally biased region" description="Gly residues" evidence="1">
    <location>
        <begin position="61"/>
        <end position="71"/>
    </location>
</feature>
<keyword evidence="3" id="KW-1185">Reference proteome</keyword>
<gene>
    <name evidence="2" type="ORF">J1N35_030192</name>
</gene>
<protein>
    <submittedName>
        <fullName evidence="2">Uncharacterized protein</fullName>
    </submittedName>
</protein>
<proteinExistence type="predicted"/>